<dbReference type="SUPFAM" id="SSF54373">
    <property type="entry name" value="FAD-linked reductases, C-terminal domain"/>
    <property type="match status" value="1"/>
</dbReference>
<evidence type="ECO:0000259" key="4">
    <source>
        <dbReference type="Pfam" id="PF01494"/>
    </source>
</evidence>
<keyword evidence="1" id="KW-0285">Flavoprotein</keyword>
<evidence type="ECO:0000313" key="5">
    <source>
        <dbReference type="EMBL" id="AGK29859.1"/>
    </source>
</evidence>
<dbReference type="GO" id="GO:0071949">
    <property type="term" value="F:FAD binding"/>
    <property type="evidence" value="ECO:0007669"/>
    <property type="project" value="InterPro"/>
</dbReference>
<accession>M9Z2U8</accession>
<evidence type="ECO:0000256" key="2">
    <source>
        <dbReference type="ARBA" id="ARBA00022827"/>
    </source>
</evidence>
<dbReference type="InterPro" id="IPR051104">
    <property type="entry name" value="FAD_monoxygenase"/>
</dbReference>
<dbReference type="InterPro" id="IPR036188">
    <property type="entry name" value="FAD/NAD-bd_sf"/>
</dbReference>
<dbReference type="InterPro" id="IPR002938">
    <property type="entry name" value="FAD-bd"/>
</dbReference>
<dbReference type="PANTHER" id="PTHR46720:SF3">
    <property type="entry name" value="FAD-BINDING DOMAIN-CONTAINING PROTEIN-RELATED"/>
    <property type="match status" value="1"/>
</dbReference>
<reference evidence="5" key="1">
    <citation type="journal article" date="2013" name="Microbiol. Res.">
        <title>Genes encoding FAD-binding proteins in Volvariella volvacea exhibit differential expression in homokaryons and heterokaryons.</title>
        <authorList>
            <person name="Meng L."/>
            <person name="Yan J."/>
            <person name="Xie B."/>
            <person name="Li Y."/>
            <person name="Chen B."/>
            <person name="Liu S."/>
            <person name="Li D."/>
            <person name="Yang Z."/>
            <person name="Zeng X."/>
            <person name="Deng Y."/>
            <person name="Jiang Y."/>
        </authorList>
    </citation>
    <scope>NUCLEOTIDE SEQUENCE</scope>
    <source>
        <strain evidence="5">PYd21</strain>
    </source>
</reference>
<proteinExistence type="predicted"/>
<gene>
    <name evidence="5" type="ORF">GME2494_g</name>
</gene>
<dbReference type="EMBL" id="KC520502">
    <property type="protein sequence ID" value="AGK29859.1"/>
    <property type="molecule type" value="Genomic_DNA"/>
</dbReference>
<feature type="domain" description="FAD-binding" evidence="4">
    <location>
        <begin position="8"/>
        <end position="368"/>
    </location>
</feature>
<dbReference type="AlphaFoldDB" id="M9Z2U8"/>
<dbReference type="PANTHER" id="PTHR46720">
    <property type="entry name" value="HYDROXYLASE, PUTATIVE (AFU_ORTHOLOGUE AFUA_3G01460)-RELATED"/>
    <property type="match status" value="1"/>
</dbReference>
<organism evidence="5">
    <name type="scientific">Volvariella volvacea</name>
    <dbReference type="NCBI Taxonomy" id="36659"/>
    <lineage>
        <taxon>Eukaryota</taxon>
        <taxon>Fungi</taxon>
        <taxon>Dikarya</taxon>
        <taxon>Basidiomycota</taxon>
        <taxon>Agaricomycotina</taxon>
        <taxon>Agaricomycetes</taxon>
        <taxon>Agaricomycetidae</taxon>
        <taxon>Agaricales</taxon>
        <taxon>Pluteineae</taxon>
        <taxon>Pluteaceae</taxon>
        <taxon>Volvariella</taxon>
    </lineage>
</organism>
<protein>
    <submittedName>
        <fullName evidence="5">FAD-binding protein</fullName>
    </submittedName>
</protein>
<keyword evidence="2" id="KW-0274">FAD</keyword>
<dbReference type="GO" id="GO:0044550">
    <property type="term" value="P:secondary metabolite biosynthetic process"/>
    <property type="evidence" value="ECO:0007669"/>
    <property type="project" value="TreeGrafter"/>
</dbReference>
<dbReference type="SUPFAM" id="SSF51905">
    <property type="entry name" value="FAD/NAD(P)-binding domain"/>
    <property type="match status" value="1"/>
</dbReference>
<dbReference type="GO" id="GO:0016491">
    <property type="term" value="F:oxidoreductase activity"/>
    <property type="evidence" value="ECO:0007669"/>
    <property type="project" value="UniProtKB-KW"/>
</dbReference>
<evidence type="ECO:0000256" key="1">
    <source>
        <dbReference type="ARBA" id="ARBA00022630"/>
    </source>
</evidence>
<evidence type="ECO:0000256" key="3">
    <source>
        <dbReference type="ARBA" id="ARBA00023002"/>
    </source>
</evidence>
<name>M9Z2U8_9AGAR</name>
<dbReference type="Pfam" id="PF01494">
    <property type="entry name" value="FAD_binding_3"/>
    <property type="match status" value="1"/>
</dbReference>
<dbReference type="Gene3D" id="3.50.50.60">
    <property type="entry name" value="FAD/NAD(P)-binding domain"/>
    <property type="match status" value="1"/>
</dbReference>
<sequence length="431" mass="48087">MPSQSKLRIAIIGGGLGGLIAARAILCKTGPEAVEIDVYEATSKMTEIGAGIVIWPRTWSILKKLGMEEYLMKLLASPPDKEPSVIFRFRKSDQKEGVLLHDMIMNGGTMRFHRAELQQAILDSLQNTAIRFHLSHRLKEYQETGQSIKLMFEDGSVAQCDYLIGADGIKSSVRRQLILSSPDYFKDDIASLDPMWSGSYAYRGLIPIKELEKLIPNHRATKNPMMYCGKSKDQLINVVAFVSEPEKEGTLLSGPQVEEVSQEEFRAMYVGWEPEVQAIISCIKSPKRWAIQALHPMSRYGVGRVLLIGDAAHAMTPHLGSGAGQAIEDGYVLANVIASYISDLNYSTREITEAYNRIRRPFGNKILTGSRTQGFWCEFNAPGLEGFKEGDDGAEYVEELKGLMRRVHKAWEWAWDTAIPGVERVGEMAVL</sequence>
<keyword evidence="3" id="KW-0560">Oxidoreductase</keyword>
<dbReference type="PRINTS" id="PR00420">
    <property type="entry name" value="RNGMNOXGNASE"/>
</dbReference>